<dbReference type="PRINTS" id="PR00450">
    <property type="entry name" value="RECOVERIN"/>
</dbReference>
<dbReference type="PANTHER" id="PTHR23055">
    <property type="entry name" value="CALCIUM BINDING PROTEINS"/>
    <property type="match status" value="1"/>
</dbReference>
<name>A0AAD5PNI8_9CRUS</name>
<dbReference type="InterPro" id="IPR002048">
    <property type="entry name" value="EF_hand_dom"/>
</dbReference>
<keyword evidence="2" id="KW-0479">Metal-binding</keyword>
<dbReference type="SMART" id="SM00054">
    <property type="entry name" value="EFh"/>
    <property type="match status" value="2"/>
</dbReference>
<evidence type="ECO:0000256" key="3">
    <source>
        <dbReference type="ARBA" id="ARBA00022737"/>
    </source>
</evidence>
<evidence type="ECO:0000313" key="8">
    <source>
        <dbReference type="Proteomes" id="UP000820818"/>
    </source>
</evidence>
<dbReference type="CDD" id="cd00051">
    <property type="entry name" value="EFh"/>
    <property type="match status" value="2"/>
</dbReference>
<dbReference type="EMBL" id="WJBH02000009">
    <property type="protein sequence ID" value="KAI9553352.1"/>
    <property type="molecule type" value="Genomic_DNA"/>
</dbReference>
<evidence type="ECO:0000256" key="2">
    <source>
        <dbReference type="ARBA" id="ARBA00022723"/>
    </source>
</evidence>
<evidence type="ECO:0000256" key="4">
    <source>
        <dbReference type="ARBA" id="ARBA00022837"/>
    </source>
</evidence>
<dbReference type="InterPro" id="IPR018247">
    <property type="entry name" value="EF_Hand_1_Ca_BS"/>
</dbReference>
<accession>A0AAD5PNI8</accession>
<feature type="domain" description="EF-hand" evidence="6">
    <location>
        <begin position="207"/>
        <end position="242"/>
    </location>
</feature>
<comment type="similarity">
    <text evidence="1">Belongs to the recoverin family.</text>
</comment>
<dbReference type="SUPFAM" id="SSF47473">
    <property type="entry name" value="EF-hand"/>
    <property type="match status" value="1"/>
</dbReference>
<feature type="region of interest" description="Disordered" evidence="5">
    <location>
        <begin position="15"/>
        <end position="55"/>
    </location>
</feature>
<dbReference type="Gene3D" id="1.10.238.10">
    <property type="entry name" value="EF-hand"/>
    <property type="match status" value="1"/>
</dbReference>
<keyword evidence="4" id="KW-0106">Calcium</keyword>
<evidence type="ECO:0000256" key="5">
    <source>
        <dbReference type="SAM" id="MobiDB-lite"/>
    </source>
</evidence>
<dbReference type="PANTHER" id="PTHR23055:SF185">
    <property type="entry name" value="NEUROCALCIN HOMOLOG-LIKE PROTEIN"/>
    <property type="match status" value="1"/>
</dbReference>
<comment type="caution">
    <text evidence="7">The sequence shown here is derived from an EMBL/GenBank/DDBJ whole genome shotgun (WGS) entry which is preliminary data.</text>
</comment>
<keyword evidence="8" id="KW-1185">Reference proteome</keyword>
<reference evidence="7 8" key="1">
    <citation type="submission" date="2022-05" db="EMBL/GenBank/DDBJ databases">
        <title>A multi-omics perspective on studying reproductive biology in Daphnia sinensis.</title>
        <authorList>
            <person name="Jia J."/>
        </authorList>
    </citation>
    <scope>NUCLEOTIDE SEQUENCE [LARGE SCALE GENOMIC DNA]</scope>
    <source>
        <strain evidence="7 8">WSL</strain>
    </source>
</reference>
<keyword evidence="3" id="KW-0677">Repeat</keyword>
<dbReference type="Proteomes" id="UP000820818">
    <property type="component" value="Linkage Group LG9"/>
</dbReference>
<gene>
    <name evidence="7" type="ORF">GHT06_021250</name>
</gene>
<dbReference type="PROSITE" id="PS00018">
    <property type="entry name" value="EF_HAND_1"/>
    <property type="match status" value="2"/>
</dbReference>
<feature type="domain" description="EF-hand" evidence="6">
    <location>
        <begin position="255"/>
        <end position="290"/>
    </location>
</feature>
<dbReference type="InterPro" id="IPR011992">
    <property type="entry name" value="EF-hand-dom_pair"/>
</dbReference>
<evidence type="ECO:0000256" key="1">
    <source>
        <dbReference type="ARBA" id="ARBA00006049"/>
    </source>
</evidence>
<proteinExistence type="inferred from homology"/>
<evidence type="ECO:0000313" key="7">
    <source>
        <dbReference type="EMBL" id="KAI9553352.1"/>
    </source>
</evidence>
<dbReference type="AlphaFoldDB" id="A0AAD5PNI8"/>
<sequence>MASVMTADSAVALRVDGANRRRPGTTSTSGGGRTKLLPTMSSGVGAATEQQGPNAVPPLSCSTALVSHHSSQRLHFLTHCGTVWAGCLRDQVRQCWTMFTKRKKEEDLDDVMFGKTTRHRPEELKSLERSTKFTRKEIQLIYRGFKQECPNGVVDEQSFKEIFVQFFPQGDASQYAHYVFKTFKNGTSGTIKFEDFLQSLSQASRGTIQEKLRWIFGLYDLNGDGYISKAEMTSVAMAIFDMLGRHAAPAVDDQTASKHIDQIFHKIDANHDGLITFEELSQWCTREERFVKSLGMLDTVL</sequence>
<dbReference type="FunFam" id="1.10.238.10:FF:000009">
    <property type="entry name" value="Visinin-like protein 1"/>
    <property type="match status" value="1"/>
</dbReference>
<evidence type="ECO:0000259" key="6">
    <source>
        <dbReference type="PROSITE" id="PS50222"/>
    </source>
</evidence>
<dbReference type="InterPro" id="IPR028846">
    <property type="entry name" value="Recoverin"/>
</dbReference>
<protein>
    <recommendedName>
        <fullName evidence="6">EF-hand domain-containing protein</fullName>
    </recommendedName>
</protein>
<dbReference type="GO" id="GO:0005509">
    <property type="term" value="F:calcium ion binding"/>
    <property type="evidence" value="ECO:0007669"/>
    <property type="project" value="InterPro"/>
</dbReference>
<organism evidence="7 8">
    <name type="scientific">Daphnia sinensis</name>
    <dbReference type="NCBI Taxonomy" id="1820382"/>
    <lineage>
        <taxon>Eukaryota</taxon>
        <taxon>Metazoa</taxon>
        <taxon>Ecdysozoa</taxon>
        <taxon>Arthropoda</taxon>
        <taxon>Crustacea</taxon>
        <taxon>Branchiopoda</taxon>
        <taxon>Diplostraca</taxon>
        <taxon>Cladocera</taxon>
        <taxon>Anomopoda</taxon>
        <taxon>Daphniidae</taxon>
        <taxon>Daphnia</taxon>
        <taxon>Daphnia similis group</taxon>
    </lineage>
</organism>
<dbReference type="PROSITE" id="PS50222">
    <property type="entry name" value="EF_HAND_2"/>
    <property type="match status" value="2"/>
</dbReference>
<dbReference type="Pfam" id="PF13499">
    <property type="entry name" value="EF-hand_7"/>
    <property type="match status" value="1"/>
</dbReference>